<proteinExistence type="predicted"/>
<reference evidence="3" key="1">
    <citation type="journal article" date="2019" name="Int. J. Syst. Evol. Microbiol.">
        <title>The Global Catalogue of Microorganisms (GCM) 10K type strain sequencing project: providing services to taxonomists for standard genome sequencing and annotation.</title>
        <authorList>
            <consortium name="The Broad Institute Genomics Platform"/>
            <consortium name="The Broad Institute Genome Sequencing Center for Infectious Disease"/>
            <person name="Wu L."/>
            <person name="Ma J."/>
        </authorList>
    </citation>
    <scope>NUCLEOTIDE SEQUENCE [LARGE SCALE GENOMIC DNA]</scope>
    <source>
        <strain evidence="3">JCM 17068</strain>
    </source>
</reference>
<name>A0ABP7UGM0_9FLAO</name>
<protein>
    <submittedName>
        <fullName evidence="2">Uncharacterized protein</fullName>
    </submittedName>
</protein>
<feature type="transmembrane region" description="Helical" evidence="1">
    <location>
        <begin position="145"/>
        <end position="163"/>
    </location>
</feature>
<feature type="transmembrane region" description="Helical" evidence="1">
    <location>
        <begin position="88"/>
        <end position="110"/>
    </location>
</feature>
<dbReference type="Proteomes" id="UP001500426">
    <property type="component" value="Unassembled WGS sequence"/>
</dbReference>
<dbReference type="EMBL" id="BAABCS010000003">
    <property type="protein sequence ID" value="GAA4042551.1"/>
    <property type="molecule type" value="Genomic_DNA"/>
</dbReference>
<keyword evidence="1" id="KW-0812">Transmembrane</keyword>
<evidence type="ECO:0000313" key="2">
    <source>
        <dbReference type="EMBL" id="GAA4042551.1"/>
    </source>
</evidence>
<evidence type="ECO:0000313" key="3">
    <source>
        <dbReference type="Proteomes" id="UP001500426"/>
    </source>
</evidence>
<keyword evidence="1" id="KW-1133">Transmembrane helix</keyword>
<sequence length="167" mass="19603">MSNAFTKMRKSLILEILYFLTTIVIGLITFHFAFDLTNIRTESVLDINIHDTYFVIEKTEFLPIYCLIILYFFYLAKVCFEKFENRQALWIFSIVSLLIILIWPTILGIVKSLAIQSGWTVYPPLSAGKVEIKENMFSRIYPNLYFAYIVMTIFGVFVFYKLGKNKK</sequence>
<organism evidence="2 3">
    <name type="scientific">Flavobacterium chungnamense</name>
    <dbReference type="NCBI Taxonomy" id="706182"/>
    <lineage>
        <taxon>Bacteria</taxon>
        <taxon>Pseudomonadati</taxon>
        <taxon>Bacteroidota</taxon>
        <taxon>Flavobacteriia</taxon>
        <taxon>Flavobacteriales</taxon>
        <taxon>Flavobacteriaceae</taxon>
        <taxon>Flavobacterium</taxon>
    </lineage>
</organism>
<keyword evidence="3" id="KW-1185">Reference proteome</keyword>
<accession>A0ABP7UGM0</accession>
<feature type="transmembrane region" description="Helical" evidence="1">
    <location>
        <begin position="54"/>
        <end position="76"/>
    </location>
</feature>
<gene>
    <name evidence="2" type="ORF">GCM10022388_04310</name>
</gene>
<comment type="caution">
    <text evidence="2">The sequence shown here is derived from an EMBL/GenBank/DDBJ whole genome shotgun (WGS) entry which is preliminary data.</text>
</comment>
<keyword evidence="1" id="KW-0472">Membrane</keyword>
<evidence type="ECO:0000256" key="1">
    <source>
        <dbReference type="SAM" id="Phobius"/>
    </source>
</evidence>
<feature type="transmembrane region" description="Helical" evidence="1">
    <location>
        <begin position="12"/>
        <end position="34"/>
    </location>
</feature>